<dbReference type="PROSITE" id="PS50004">
    <property type="entry name" value="C2"/>
    <property type="match status" value="1"/>
</dbReference>
<feature type="region of interest" description="Disordered" evidence="9">
    <location>
        <begin position="795"/>
        <end position="840"/>
    </location>
</feature>
<keyword evidence="3" id="KW-0812">Transmembrane</keyword>
<dbReference type="InterPro" id="IPR031968">
    <property type="entry name" value="VASt"/>
</dbReference>
<feature type="compositionally biased region" description="Polar residues" evidence="9">
    <location>
        <begin position="980"/>
        <end position="990"/>
    </location>
</feature>
<dbReference type="GO" id="GO:1990904">
    <property type="term" value="C:ribonucleoprotein complex"/>
    <property type="evidence" value="ECO:0007669"/>
    <property type="project" value="UniProtKB-KW"/>
</dbReference>
<dbReference type="Pfam" id="PF06075">
    <property type="entry name" value="DUF936"/>
    <property type="match status" value="1"/>
</dbReference>
<proteinExistence type="inferred from homology"/>
<dbReference type="EMBL" id="CP097507">
    <property type="protein sequence ID" value="URE04566.1"/>
    <property type="molecule type" value="Genomic_DNA"/>
</dbReference>
<dbReference type="Proteomes" id="UP001055439">
    <property type="component" value="Chromosome 5"/>
</dbReference>
<comment type="subcellular location">
    <subcellularLocation>
        <location evidence="1">Membrane</location>
        <topology evidence="1">Single-pass membrane protein</topology>
    </subcellularLocation>
</comment>
<dbReference type="Gene3D" id="3.30.720.90">
    <property type="match status" value="1"/>
</dbReference>
<keyword evidence="5" id="KW-1133">Transmembrane helix</keyword>
<dbReference type="Gene3D" id="2.60.40.150">
    <property type="entry name" value="C2 domain"/>
    <property type="match status" value="1"/>
</dbReference>
<evidence type="ECO:0000256" key="2">
    <source>
        <dbReference type="ARBA" id="ARBA00007803"/>
    </source>
</evidence>
<dbReference type="InterPro" id="IPR038464">
    <property type="entry name" value="Ribosomal_eL38_sf"/>
</dbReference>
<dbReference type="InterPro" id="IPR011993">
    <property type="entry name" value="PH-like_dom_sf"/>
</dbReference>
<evidence type="ECO:0000313" key="12">
    <source>
        <dbReference type="EMBL" id="URE04566.1"/>
    </source>
</evidence>
<dbReference type="SMART" id="SM00568">
    <property type="entry name" value="GRAM"/>
    <property type="match status" value="1"/>
</dbReference>
<dbReference type="InterPro" id="IPR049172">
    <property type="entry name" value="DUF6857_pln"/>
</dbReference>
<dbReference type="Pfam" id="PF21647">
    <property type="entry name" value="DUF6857"/>
    <property type="match status" value="1"/>
</dbReference>
<evidence type="ECO:0000256" key="8">
    <source>
        <dbReference type="RuleBase" id="RU003445"/>
    </source>
</evidence>
<dbReference type="InterPro" id="IPR048297">
    <property type="entry name" value="DUF936_dom_pln"/>
</dbReference>
<gene>
    <name evidence="12" type="ORF">MUK42_18903</name>
</gene>
<keyword evidence="7 8" id="KW-0687">Ribonucleoprotein</keyword>
<keyword evidence="4 8" id="KW-0689">Ribosomal protein</keyword>
<evidence type="ECO:0008006" key="14">
    <source>
        <dbReference type="Google" id="ProtNLM"/>
    </source>
</evidence>
<dbReference type="Pfam" id="PF16016">
    <property type="entry name" value="VASt"/>
    <property type="match status" value="1"/>
</dbReference>
<evidence type="ECO:0000256" key="3">
    <source>
        <dbReference type="ARBA" id="ARBA00022692"/>
    </source>
</evidence>
<dbReference type="SMART" id="SM00239">
    <property type="entry name" value="C2"/>
    <property type="match status" value="1"/>
</dbReference>
<evidence type="ECO:0000259" key="11">
    <source>
        <dbReference type="PROSITE" id="PS51778"/>
    </source>
</evidence>
<feature type="compositionally biased region" description="Basic and acidic residues" evidence="9">
    <location>
        <begin position="955"/>
        <end position="979"/>
    </location>
</feature>
<reference evidence="12" key="1">
    <citation type="submission" date="2022-05" db="EMBL/GenBank/DDBJ databases">
        <title>The Musa troglodytarum L. genome provides insights into the mechanism of non-climacteric behaviour and enrichment of carotenoids.</title>
        <authorList>
            <person name="Wang J."/>
        </authorList>
    </citation>
    <scope>NUCLEOTIDE SEQUENCE</scope>
    <source>
        <tissue evidence="12">Leaf</tissue>
    </source>
</reference>
<keyword evidence="6" id="KW-0472">Membrane</keyword>
<dbReference type="InterPro" id="IPR000008">
    <property type="entry name" value="C2_dom"/>
</dbReference>
<feature type="region of interest" description="Disordered" evidence="9">
    <location>
        <begin position="1250"/>
        <end position="1270"/>
    </location>
</feature>
<dbReference type="FunFam" id="3.30.720.90:FF:000001">
    <property type="entry name" value="60S ribosomal protein L38"/>
    <property type="match status" value="1"/>
</dbReference>
<evidence type="ECO:0000256" key="4">
    <source>
        <dbReference type="ARBA" id="ARBA00022980"/>
    </source>
</evidence>
<dbReference type="InterPro" id="IPR044655">
    <property type="entry name" value="BAGP1-like"/>
</dbReference>
<dbReference type="InterPro" id="IPR004182">
    <property type="entry name" value="GRAM"/>
</dbReference>
<dbReference type="OrthoDB" id="1908057at2759"/>
<name>A0A9E7K4P0_9LILI</name>
<feature type="domain" description="VASt" evidence="11">
    <location>
        <begin position="366"/>
        <end position="524"/>
    </location>
</feature>
<dbReference type="InterPro" id="IPR035892">
    <property type="entry name" value="C2_domain_sf"/>
</dbReference>
<evidence type="ECO:0000256" key="5">
    <source>
        <dbReference type="ARBA" id="ARBA00022989"/>
    </source>
</evidence>
<dbReference type="GO" id="GO:0016020">
    <property type="term" value="C:membrane"/>
    <property type="evidence" value="ECO:0007669"/>
    <property type="project" value="UniProtKB-SubCell"/>
</dbReference>
<sequence>METATPARLSIGFLFPSWWEIEVAVATALLVVGFYSLLERISFVDAGGDDDRPLGGDEAPLAARELPARQSDVKGKVGQFKLVSLFSTLMMDQIKVDPQGASAYVVKLELLAAKNLIGANLNGTSDPYAIITCGEQKRFSSMVPGSRNPIWGEEFNFFADMLPVQINVTIYDWDIIWKSTVLGSVTVTVDKEGQTGAIWYTLDSTSGQVADHSYSCALERSFLYHGRMYVSAWHICFHSNVFSKQMKVVISFGDIAEIRRSQHAVINPAITIILRMGAGGHGVPPLGSPDGRVKYMFASFWNRNHTLRALQRAAKNFHAAIEAEKKEWAQSALRAHSSSVRGSRRQKKLPNESVVETAKFQDFIKEEVLVGIVNENFPCTAEEFFSVLLNDDSMFIAEYRSARKDTNLNLGQWHVADEYDGQVREITFRSLCHSPMCPPDTAMTEWQHAVLSPDKKTLVFETVQQAHDVPFGSTFEVHCRWSLNTISDFSSMLDIRVGINQCRCKSNPINPECIGSGSTLSMIQLRPRSNLSRSRSNRIDATDALELKPLDSDSPKQIHEIKDFLLTARRKDARSVKIKRSKDVVKFKVRCAKYLYTLCVFDSEKANKLKQSLPPGSFPPILVRDSRLIGSSTRRLRKRVAFSGPSPAPRLPACELSARVRTKSNVLLDCGKWLHWSQLLQHMNTDVKVAGEHRSSLLQVVSIVPALAGSDLFTNQGFYLKVSDSSHATYVSLSDEHNDLILSDKIQLGQFIHVDRLKAGSPVPILKGVRPLPGRHQCVGNPEDLVATSSLNFLNAEKPKPSNDSKYNSSASSESEKSKLGISKSNIKAQEVEKKKPSLSKSSSVLSKQLVKGKLEKKFSVTARSKSMISRTIPSSPTSVYSLPASFEKFSNEVKKHAQAKGLEKPATSRMGLLEKAASVLKVTTAGRKSSAGNFLGNLVPSIELGPKALRKSWEGHMESKGRDSSTLKAAKLERRSESRSTSAPRQKSSTNEKRLPKDDSKIQTPVKKGIVSAAAEDSDKTVKHRPPILRKSSETTNGLNLVNLVKVVPTNRKWTDGSVSWQTLPSSLAKLGKELLKYRDAAQLAAIEAIQEAGAAESLIRCLSMYAELSASAKEDNPQPAVEQFLAFHSSLSRAATVTDSLSKTMSQTSAVASPDAPPGDDAVPEDALKVSAGNRRRAASWVSAALATDLSHFSLYNHKSSTASSASPAVVVLEGPSKPAAAAASPAKASPQSKPRPSPALALALASATKGKARGTAPPSPPLEWERGAGLEEGAELARALREDAQAWFLEFVERFLDANAAAPVPSDREQVAAMLSQLKKVNDWLEAIGSQRREGETQPEAEAAETEGGEGPSSGVPVETIERLRKKIYEYLLTHVESAAVALGGGVQAAAPHPPAALGGRPGRK</sequence>
<dbReference type="SUPFAM" id="SSF49562">
    <property type="entry name" value="C2 domain (Calcium/lipid-binding domain, CaLB)"/>
    <property type="match status" value="1"/>
</dbReference>
<feature type="compositionally biased region" description="Basic and acidic residues" evidence="9">
    <location>
        <begin position="991"/>
        <end position="1002"/>
    </location>
</feature>
<evidence type="ECO:0000256" key="6">
    <source>
        <dbReference type="ARBA" id="ARBA00023136"/>
    </source>
</evidence>
<dbReference type="InterPro" id="IPR002675">
    <property type="entry name" value="Ribosomal_eL38"/>
</dbReference>
<organism evidence="12 13">
    <name type="scientific">Musa troglodytarum</name>
    <name type="common">fe'i banana</name>
    <dbReference type="NCBI Taxonomy" id="320322"/>
    <lineage>
        <taxon>Eukaryota</taxon>
        <taxon>Viridiplantae</taxon>
        <taxon>Streptophyta</taxon>
        <taxon>Embryophyta</taxon>
        <taxon>Tracheophyta</taxon>
        <taxon>Spermatophyta</taxon>
        <taxon>Magnoliopsida</taxon>
        <taxon>Liliopsida</taxon>
        <taxon>Zingiberales</taxon>
        <taxon>Musaceae</taxon>
        <taxon>Musa</taxon>
    </lineage>
</organism>
<evidence type="ECO:0000256" key="9">
    <source>
        <dbReference type="SAM" id="MobiDB-lite"/>
    </source>
</evidence>
<feature type="domain" description="C2" evidence="10">
    <location>
        <begin position="86"/>
        <end position="202"/>
    </location>
</feature>
<dbReference type="PANTHER" id="PTHR47038:SF1">
    <property type="entry name" value="BAG-ASSOCIATED GRAM PROTEIN 1"/>
    <property type="match status" value="1"/>
</dbReference>
<protein>
    <recommendedName>
        <fullName evidence="14">C2 domain-containing protein</fullName>
    </recommendedName>
</protein>
<dbReference type="Pfam" id="PF01781">
    <property type="entry name" value="Ribosomal_L38e"/>
    <property type="match status" value="1"/>
</dbReference>
<dbReference type="CDD" id="cd00030">
    <property type="entry name" value="C2"/>
    <property type="match status" value="1"/>
</dbReference>
<dbReference type="Pfam" id="PF00168">
    <property type="entry name" value="C2"/>
    <property type="match status" value="1"/>
</dbReference>
<feature type="region of interest" description="Disordered" evidence="9">
    <location>
        <begin position="1147"/>
        <end position="1167"/>
    </location>
</feature>
<dbReference type="GO" id="GO:0003735">
    <property type="term" value="F:structural constituent of ribosome"/>
    <property type="evidence" value="ECO:0007669"/>
    <property type="project" value="InterPro"/>
</dbReference>
<feature type="region of interest" description="Disordered" evidence="9">
    <location>
        <begin position="955"/>
        <end position="1034"/>
    </location>
</feature>
<evidence type="ECO:0000256" key="1">
    <source>
        <dbReference type="ARBA" id="ARBA00004167"/>
    </source>
</evidence>
<feature type="compositionally biased region" description="Acidic residues" evidence="9">
    <location>
        <begin position="1340"/>
        <end position="1351"/>
    </location>
</feature>
<feature type="region of interest" description="Disordered" evidence="9">
    <location>
        <begin position="1333"/>
        <end position="1361"/>
    </location>
</feature>
<accession>A0A9E7K4P0</accession>
<dbReference type="Gene3D" id="2.30.29.30">
    <property type="entry name" value="Pleckstrin-homology domain (PH domain)/Phosphotyrosine-binding domain (PTB)"/>
    <property type="match status" value="1"/>
</dbReference>
<comment type="similarity">
    <text evidence="2 8">Belongs to the eukaryotic ribosomal protein eL38 family.</text>
</comment>
<dbReference type="GO" id="GO:0005840">
    <property type="term" value="C:ribosome"/>
    <property type="evidence" value="ECO:0007669"/>
    <property type="project" value="UniProtKB-KW"/>
</dbReference>
<dbReference type="GO" id="GO:0006412">
    <property type="term" value="P:translation"/>
    <property type="evidence" value="ECO:0007669"/>
    <property type="project" value="InterPro"/>
</dbReference>
<feature type="compositionally biased region" description="Low complexity" evidence="9">
    <location>
        <begin position="804"/>
        <end position="813"/>
    </location>
</feature>
<dbReference type="Pfam" id="PF02893">
    <property type="entry name" value="GRAM"/>
    <property type="match status" value="1"/>
</dbReference>
<evidence type="ECO:0000256" key="7">
    <source>
        <dbReference type="ARBA" id="ARBA00023274"/>
    </source>
</evidence>
<evidence type="ECO:0000313" key="13">
    <source>
        <dbReference type="Proteomes" id="UP001055439"/>
    </source>
</evidence>
<dbReference type="PANTHER" id="PTHR47038">
    <property type="entry name" value="BAG-ASSOCIATED GRAM PROTEIN 1"/>
    <property type="match status" value="1"/>
</dbReference>
<dbReference type="PROSITE" id="PS51778">
    <property type="entry name" value="VAST"/>
    <property type="match status" value="1"/>
</dbReference>
<keyword evidence="13" id="KW-1185">Reference proteome</keyword>
<evidence type="ECO:0000259" key="10">
    <source>
        <dbReference type="PROSITE" id="PS50004"/>
    </source>
</evidence>